<evidence type="ECO:0000313" key="1">
    <source>
        <dbReference type="EMBL" id="KAF2686029.1"/>
    </source>
</evidence>
<reference evidence="1" key="1">
    <citation type="journal article" date="2020" name="Stud. Mycol.">
        <title>101 Dothideomycetes genomes: a test case for predicting lifestyles and emergence of pathogens.</title>
        <authorList>
            <person name="Haridas S."/>
            <person name="Albert R."/>
            <person name="Binder M."/>
            <person name="Bloem J."/>
            <person name="Labutti K."/>
            <person name="Salamov A."/>
            <person name="Andreopoulos B."/>
            <person name="Baker S."/>
            <person name="Barry K."/>
            <person name="Bills G."/>
            <person name="Bluhm B."/>
            <person name="Cannon C."/>
            <person name="Castanera R."/>
            <person name="Culley D."/>
            <person name="Daum C."/>
            <person name="Ezra D."/>
            <person name="Gonzalez J."/>
            <person name="Henrissat B."/>
            <person name="Kuo A."/>
            <person name="Liang C."/>
            <person name="Lipzen A."/>
            <person name="Lutzoni F."/>
            <person name="Magnuson J."/>
            <person name="Mondo S."/>
            <person name="Nolan M."/>
            <person name="Ohm R."/>
            <person name="Pangilinan J."/>
            <person name="Park H.-J."/>
            <person name="Ramirez L."/>
            <person name="Alfaro M."/>
            <person name="Sun H."/>
            <person name="Tritt A."/>
            <person name="Yoshinaga Y."/>
            <person name="Zwiers L.-H."/>
            <person name="Turgeon B."/>
            <person name="Goodwin S."/>
            <person name="Spatafora J."/>
            <person name="Crous P."/>
            <person name="Grigoriev I."/>
        </authorList>
    </citation>
    <scope>NUCLEOTIDE SEQUENCE</scope>
    <source>
        <strain evidence="1">CBS 122367</strain>
    </source>
</reference>
<dbReference type="EMBL" id="MU005577">
    <property type="protein sequence ID" value="KAF2686029.1"/>
    <property type="molecule type" value="Genomic_DNA"/>
</dbReference>
<gene>
    <name evidence="1" type="ORF">K458DRAFT_207943</name>
</gene>
<evidence type="ECO:0000313" key="2">
    <source>
        <dbReference type="Proteomes" id="UP000799291"/>
    </source>
</evidence>
<keyword evidence="2" id="KW-1185">Reference proteome</keyword>
<name>A0A6G1J7D3_9PLEO</name>
<dbReference type="AlphaFoldDB" id="A0A6G1J7D3"/>
<sequence>MSNALGRRHPSTRSPEHHMRYLDCYFTFCRFIHSNVYRLATYTLIGRRHLDRKYRALIRYSCRVQFRNAFCCSDELSQPIRATPPPELSTRSVLPKMDVSTLDPLSARVVIELELEDVNEAIVNQSALRSNGQLWGFRARQTELLAQLETLNAQIGDDRNHGHGHDAEDAAAIDGPSDDRKQFTLDHQPAAQLTDAKLYLAKSATASGYPTTELMQLVKHAKRVPSTLHTSRTFSTRMVPITITNTKSSRKMRI</sequence>
<accession>A0A6G1J7D3</accession>
<proteinExistence type="predicted"/>
<organism evidence="1 2">
    <name type="scientific">Lentithecium fluviatile CBS 122367</name>
    <dbReference type="NCBI Taxonomy" id="1168545"/>
    <lineage>
        <taxon>Eukaryota</taxon>
        <taxon>Fungi</taxon>
        <taxon>Dikarya</taxon>
        <taxon>Ascomycota</taxon>
        <taxon>Pezizomycotina</taxon>
        <taxon>Dothideomycetes</taxon>
        <taxon>Pleosporomycetidae</taxon>
        <taxon>Pleosporales</taxon>
        <taxon>Massarineae</taxon>
        <taxon>Lentitheciaceae</taxon>
        <taxon>Lentithecium</taxon>
    </lineage>
</organism>
<dbReference type="Proteomes" id="UP000799291">
    <property type="component" value="Unassembled WGS sequence"/>
</dbReference>
<protein>
    <submittedName>
        <fullName evidence="1">Uncharacterized protein</fullName>
    </submittedName>
</protein>